<sequence length="89" mass="9716">MVRSLPRISKGEIARRRRVSIVSILGGPPARIERVDLSIAAVSIPTCRRHGTRQGANHPLTIRSLHTHPDSRTSPTLIGPELVVSVLVE</sequence>
<evidence type="ECO:0000313" key="3">
    <source>
        <dbReference type="Proteomes" id="UP001307889"/>
    </source>
</evidence>
<gene>
    <name evidence="2" type="ORF">NTJ_02037</name>
</gene>
<evidence type="ECO:0000256" key="1">
    <source>
        <dbReference type="SAM" id="MobiDB-lite"/>
    </source>
</evidence>
<feature type="region of interest" description="Disordered" evidence="1">
    <location>
        <begin position="49"/>
        <end position="76"/>
    </location>
</feature>
<dbReference type="Proteomes" id="UP001307889">
    <property type="component" value="Chromosome 1"/>
</dbReference>
<reference evidence="2 3" key="1">
    <citation type="submission" date="2023-09" db="EMBL/GenBank/DDBJ databases">
        <title>Nesidiocoris tenuis whole genome shotgun sequence.</title>
        <authorList>
            <person name="Shibata T."/>
            <person name="Shimoda M."/>
            <person name="Kobayashi T."/>
            <person name="Uehara T."/>
        </authorList>
    </citation>
    <scope>NUCLEOTIDE SEQUENCE [LARGE SCALE GENOMIC DNA]</scope>
    <source>
        <strain evidence="2 3">Japan</strain>
    </source>
</reference>
<dbReference type="EMBL" id="AP028909">
    <property type="protein sequence ID" value="BES89230.1"/>
    <property type="molecule type" value="Genomic_DNA"/>
</dbReference>
<protein>
    <recommendedName>
        <fullName evidence="4">Paired domain-containing protein</fullName>
    </recommendedName>
</protein>
<proteinExistence type="predicted"/>
<evidence type="ECO:0000313" key="2">
    <source>
        <dbReference type="EMBL" id="BES89230.1"/>
    </source>
</evidence>
<accession>A0ABN7AA85</accession>
<organism evidence="2 3">
    <name type="scientific">Nesidiocoris tenuis</name>
    <dbReference type="NCBI Taxonomy" id="355587"/>
    <lineage>
        <taxon>Eukaryota</taxon>
        <taxon>Metazoa</taxon>
        <taxon>Ecdysozoa</taxon>
        <taxon>Arthropoda</taxon>
        <taxon>Hexapoda</taxon>
        <taxon>Insecta</taxon>
        <taxon>Pterygota</taxon>
        <taxon>Neoptera</taxon>
        <taxon>Paraneoptera</taxon>
        <taxon>Hemiptera</taxon>
        <taxon>Heteroptera</taxon>
        <taxon>Panheteroptera</taxon>
        <taxon>Cimicomorpha</taxon>
        <taxon>Miridae</taxon>
        <taxon>Dicyphina</taxon>
        <taxon>Nesidiocoris</taxon>
    </lineage>
</organism>
<keyword evidence="3" id="KW-1185">Reference proteome</keyword>
<name>A0ABN7AA85_9HEMI</name>
<evidence type="ECO:0008006" key="4">
    <source>
        <dbReference type="Google" id="ProtNLM"/>
    </source>
</evidence>